<dbReference type="HAMAP" id="MF_00735">
    <property type="entry name" value="Methyltr_PrmA"/>
    <property type="match status" value="1"/>
</dbReference>
<comment type="similarity">
    <text evidence="1 6">Belongs to the methyltransferase superfamily. PrmA family.</text>
</comment>
<keyword evidence="3 6" id="KW-0489">Methyltransferase</keyword>
<comment type="catalytic activity">
    <reaction evidence="6">
        <text>L-lysyl-[protein] + 3 S-adenosyl-L-methionine = N(6),N(6),N(6)-trimethyl-L-lysyl-[protein] + 3 S-adenosyl-L-homocysteine + 3 H(+)</text>
        <dbReference type="Rhea" id="RHEA:54192"/>
        <dbReference type="Rhea" id="RHEA-COMP:9752"/>
        <dbReference type="Rhea" id="RHEA-COMP:13826"/>
        <dbReference type="ChEBI" id="CHEBI:15378"/>
        <dbReference type="ChEBI" id="CHEBI:29969"/>
        <dbReference type="ChEBI" id="CHEBI:57856"/>
        <dbReference type="ChEBI" id="CHEBI:59789"/>
        <dbReference type="ChEBI" id="CHEBI:61961"/>
    </reaction>
</comment>
<proteinExistence type="inferred from homology"/>
<name>A0ABM8PM77_9HYPH</name>
<comment type="function">
    <text evidence="6">Methylates ribosomal protein L11.</text>
</comment>
<dbReference type="GO" id="GO:0008168">
    <property type="term" value="F:methyltransferase activity"/>
    <property type="evidence" value="ECO:0007669"/>
    <property type="project" value="UniProtKB-KW"/>
</dbReference>
<dbReference type="InterPro" id="IPR029063">
    <property type="entry name" value="SAM-dependent_MTases_sf"/>
</dbReference>
<dbReference type="PANTHER" id="PTHR43648:SF1">
    <property type="entry name" value="ELECTRON TRANSFER FLAVOPROTEIN BETA SUBUNIT LYSINE METHYLTRANSFERASE"/>
    <property type="match status" value="1"/>
</dbReference>
<dbReference type="SUPFAM" id="SSF53335">
    <property type="entry name" value="S-adenosyl-L-methionine-dependent methyltransferases"/>
    <property type="match status" value="1"/>
</dbReference>
<keyword evidence="2 6" id="KW-0963">Cytoplasm</keyword>
<accession>A0ABM8PM77</accession>
<organism evidence="7 8">
    <name type="scientific">Pseudorhizobium halotolerans</name>
    <dbReference type="NCBI Taxonomy" id="1233081"/>
    <lineage>
        <taxon>Bacteria</taxon>
        <taxon>Pseudomonadati</taxon>
        <taxon>Pseudomonadota</taxon>
        <taxon>Alphaproteobacteria</taxon>
        <taxon>Hyphomicrobiales</taxon>
        <taxon>Rhizobiaceae</taxon>
        <taxon>Rhizobium/Agrobacterium group</taxon>
        <taxon>Pseudorhizobium</taxon>
    </lineage>
</organism>
<dbReference type="InterPro" id="IPR050078">
    <property type="entry name" value="Ribosomal_L11_MeTrfase_PrmA"/>
</dbReference>
<evidence type="ECO:0000256" key="4">
    <source>
        <dbReference type="ARBA" id="ARBA00022679"/>
    </source>
</evidence>
<evidence type="ECO:0000313" key="8">
    <source>
        <dbReference type="Proteomes" id="UP000601041"/>
    </source>
</evidence>
<evidence type="ECO:0000256" key="5">
    <source>
        <dbReference type="ARBA" id="ARBA00022691"/>
    </source>
</evidence>
<evidence type="ECO:0000256" key="6">
    <source>
        <dbReference type="HAMAP-Rule" id="MF_00735"/>
    </source>
</evidence>
<dbReference type="Gene3D" id="3.40.50.150">
    <property type="entry name" value="Vaccinia Virus protein VP39"/>
    <property type="match status" value="1"/>
</dbReference>
<dbReference type="CDD" id="cd02440">
    <property type="entry name" value="AdoMet_MTases"/>
    <property type="match status" value="1"/>
</dbReference>
<comment type="subcellular location">
    <subcellularLocation>
        <location evidence="6">Cytoplasm</location>
    </subcellularLocation>
</comment>
<dbReference type="GO" id="GO:0005840">
    <property type="term" value="C:ribosome"/>
    <property type="evidence" value="ECO:0007669"/>
    <property type="project" value="UniProtKB-KW"/>
</dbReference>
<keyword evidence="8" id="KW-1185">Reference proteome</keyword>
<dbReference type="GO" id="GO:0032259">
    <property type="term" value="P:methylation"/>
    <property type="evidence" value="ECO:0007669"/>
    <property type="project" value="UniProtKB-KW"/>
</dbReference>
<evidence type="ECO:0000256" key="3">
    <source>
        <dbReference type="ARBA" id="ARBA00022603"/>
    </source>
</evidence>
<evidence type="ECO:0000256" key="1">
    <source>
        <dbReference type="ARBA" id="ARBA00009741"/>
    </source>
</evidence>
<dbReference type="Proteomes" id="UP000601041">
    <property type="component" value="Unassembled WGS sequence"/>
</dbReference>
<sequence length="307" mass="33807">MASVPHPQPSESAILSEIRLYVSTTEKDAERILDILTDIFGEEDYALGTTEVDEKRDLWEASVYLMADEEEEVRQRMSDGLAPAFPQALIEREVIPDVDWIAKSLEGLKPVRARRFLVHGSHDRDKVRPNDVSIEIDAGQAFGTGHHGTTAGCLEMIDAVARARPIRNALDLGTGSGVLAIGLRKIRNIPILATDIDPVAVRVAQENVRRNGIVSGLRLVTAPGFHSPAFRQQGPFDLIIANILARPLMRMAPQLAANLASGGSVILSGILAEQRWKVLAAYNAVHLRHVHTLWRNGWVTIHLRQGQ</sequence>
<feature type="binding site" evidence="6">
    <location>
        <position position="150"/>
    </location>
    <ligand>
        <name>S-adenosyl-L-methionine</name>
        <dbReference type="ChEBI" id="CHEBI:59789"/>
    </ligand>
</feature>
<reference evidence="7 8" key="1">
    <citation type="submission" date="2020-11" db="EMBL/GenBank/DDBJ databases">
        <authorList>
            <person name="Lassalle F."/>
        </authorList>
    </citation>
    <scope>NUCLEOTIDE SEQUENCE [LARGE SCALE GENOMIC DNA]</scope>
    <source>
        <strain evidence="7 8">AB21</strain>
    </source>
</reference>
<evidence type="ECO:0000313" key="7">
    <source>
        <dbReference type="EMBL" id="CAD7037603.1"/>
    </source>
</evidence>
<dbReference type="NCBIfam" id="NF001784">
    <property type="entry name" value="PRK00517.2-1"/>
    <property type="match status" value="1"/>
</dbReference>
<keyword evidence="7" id="KW-0689">Ribosomal protein</keyword>
<gene>
    <name evidence="6" type="primary">prmA</name>
    <name evidence="7" type="ORF">RHAB21_02678</name>
</gene>
<dbReference type="Pfam" id="PF06325">
    <property type="entry name" value="PrmA"/>
    <property type="match status" value="1"/>
</dbReference>
<evidence type="ECO:0000256" key="2">
    <source>
        <dbReference type="ARBA" id="ARBA00022490"/>
    </source>
</evidence>
<comment type="caution">
    <text evidence="7">The sequence shown here is derived from an EMBL/GenBank/DDBJ whole genome shotgun (WGS) entry which is preliminary data.</text>
</comment>
<dbReference type="InterPro" id="IPR004498">
    <property type="entry name" value="Ribosomal_PrmA_MeTrfase"/>
</dbReference>
<feature type="binding site" evidence="6">
    <location>
        <position position="173"/>
    </location>
    <ligand>
        <name>S-adenosyl-L-methionine</name>
        <dbReference type="ChEBI" id="CHEBI:59789"/>
    </ligand>
</feature>
<keyword evidence="7" id="KW-0687">Ribonucleoprotein</keyword>
<feature type="binding site" evidence="6">
    <location>
        <position position="242"/>
    </location>
    <ligand>
        <name>S-adenosyl-L-methionine</name>
        <dbReference type="ChEBI" id="CHEBI:59789"/>
    </ligand>
</feature>
<dbReference type="EC" id="2.1.1.-" evidence="6"/>
<feature type="binding site" evidence="6">
    <location>
        <position position="195"/>
    </location>
    <ligand>
        <name>S-adenosyl-L-methionine</name>
        <dbReference type="ChEBI" id="CHEBI:59789"/>
    </ligand>
</feature>
<protein>
    <recommendedName>
        <fullName evidence="6">Ribosomal protein L11 methyltransferase</fullName>
        <shortName evidence="6">L11 Mtase</shortName>
        <ecNumber evidence="6">2.1.1.-</ecNumber>
    </recommendedName>
</protein>
<keyword evidence="4 6" id="KW-0808">Transferase</keyword>
<dbReference type="EMBL" id="CABFWE030000005">
    <property type="protein sequence ID" value="CAD7037603.1"/>
    <property type="molecule type" value="Genomic_DNA"/>
</dbReference>
<dbReference type="PANTHER" id="PTHR43648">
    <property type="entry name" value="ELECTRON TRANSFER FLAVOPROTEIN BETA SUBUNIT LYSINE METHYLTRANSFERASE"/>
    <property type="match status" value="1"/>
</dbReference>
<keyword evidence="5 6" id="KW-0949">S-adenosyl-L-methionine</keyword>